<evidence type="ECO:0000256" key="1">
    <source>
        <dbReference type="SAM" id="MobiDB-lite"/>
    </source>
</evidence>
<keyword evidence="3" id="KW-1185">Reference proteome</keyword>
<dbReference type="AlphaFoldDB" id="A0A8J3QVT9"/>
<name>A0A8J3QVT9_9ACTN</name>
<organism evidence="2 3">
    <name type="scientific">Rugosimonospora africana</name>
    <dbReference type="NCBI Taxonomy" id="556532"/>
    <lineage>
        <taxon>Bacteria</taxon>
        <taxon>Bacillati</taxon>
        <taxon>Actinomycetota</taxon>
        <taxon>Actinomycetes</taxon>
        <taxon>Micromonosporales</taxon>
        <taxon>Micromonosporaceae</taxon>
        <taxon>Rugosimonospora</taxon>
    </lineage>
</organism>
<dbReference type="Proteomes" id="UP000642748">
    <property type="component" value="Unassembled WGS sequence"/>
</dbReference>
<dbReference type="EMBL" id="BONZ01000062">
    <property type="protein sequence ID" value="GIH18019.1"/>
    <property type="molecule type" value="Genomic_DNA"/>
</dbReference>
<evidence type="ECO:0000313" key="2">
    <source>
        <dbReference type="EMBL" id="GIH18019.1"/>
    </source>
</evidence>
<reference evidence="2" key="1">
    <citation type="submission" date="2021-01" db="EMBL/GenBank/DDBJ databases">
        <title>Whole genome shotgun sequence of Rugosimonospora africana NBRC 104875.</title>
        <authorList>
            <person name="Komaki H."/>
            <person name="Tamura T."/>
        </authorList>
    </citation>
    <scope>NUCLEOTIDE SEQUENCE</scope>
    <source>
        <strain evidence="2">NBRC 104875</strain>
    </source>
</reference>
<comment type="caution">
    <text evidence="2">The sequence shown here is derived from an EMBL/GenBank/DDBJ whole genome shotgun (WGS) entry which is preliminary data.</text>
</comment>
<accession>A0A8J3QVT9</accession>
<feature type="region of interest" description="Disordered" evidence="1">
    <location>
        <begin position="1"/>
        <end position="20"/>
    </location>
</feature>
<sequence>MAPRYRTVRAADPVAPTRPGYGVPSGCRPGAGCCSVSRISGDETADSADTAAGTGLSFRPVPAVSSYRGNYENENRALCVVPSLNLRSSRPQVPFQLLSVCQV</sequence>
<gene>
    <name evidence="2" type="ORF">Raf01_61910</name>
</gene>
<protein>
    <submittedName>
        <fullName evidence="2">Uncharacterized protein</fullName>
    </submittedName>
</protein>
<proteinExistence type="predicted"/>
<evidence type="ECO:0000313" key="3">
    <source>
        <dbReference type="Proteomes" id="UP000642748"/>
    </source>
</evidence>